<dbReference type="EMBL" id="SLXA01000001">
    <property type="protein sequence ID" value="TCO86630.1"/>
    <property type="molecule type" value="Genomic_DNA"/>
</dbReference>
<keyword evidence="6 9" id="KW-0227">DNA damage</keyword>
<evidence type="ECO:0000256" key="5">
    <source>
        <dbReference type="ARBA" id="ARBA00022679"/>
    </source>
</evidence>
<comment type="catalytic activity">
    <reaction evidence="8 9">
        <text>a 6-O-methyl-2'-deoxyguanosine in DNA + L-cysteinyl-[protein] = S-methyl-L-cysteinyl-[protein] + a 2'-deoxyguanosine in DNA</text>
        <dbReference type="Rhea" id="RHEA:24000"/>
        <dbReference type="Rhea" id="RHEA-COMP:10131"/>
        <dbReference type="Rhea" id="RHEA-COMP:10132"/>
        <dbReference type="Rhea" id="RHEA-COMP:11367"/>
        <dbReference type="Rhea" id="RHEA-COMP:11368"/>
        <dbReference type="ChEBI" id="CHEBI:29950"/>
        <dbReference type="ChEBI" id="CHEBI:82612"/>
        <dbReference type="ChEBI" id="CHEBI:85445"/>
        <dbReference type="ChEBI" id="CHEBI:85448"/>
        <dbReference type="EC" id="2.1.1.63"/>
    </reaction>
</comment>
<evidence type="ECO:0000259" key="11">
    <source>
        <dbReference type="Pfam" id="PF02870"/>
    </source>
</evidence>
<evidence type="ECO:0000313" key="13">
    <source>
        <dbReference type="Proteomes" id="UP000295711"/>
    </source>
</evidence>
<dbReference type="HAMAP" id="MF_00772">
    <property type="entry name" value="OGT"/>
    <property type="match status" value="1"/>
</dbReference>
<evidence type="ECO:0000256" key="2">
    <source>
        <dbReference type="ARBA" id="ARBA00008711"/>
    </source>
</evidence>
<dbReference type="PANTHER" id="PTHR10815:SF5">
    <property type="entry name" value="METHYLATED-DNA--PROTEIN-CYSTEINE METHYLTRANSFERASE"/>
    <property type="match status" value="1"/>
</dbReference>
<dbReference type="Gene3D" id="1.10.10.10">
    <property type="entry name" value="Winged helix-like DNA-binding domain superfamily/Winged helix DNA-binding domain"/>
    <property type="match status" value="1"/>
</dbReference>
<dbReference type="GO" id="GO:0032259">
    <property type="term" value="P:methylation"/>
    <property type="evidence" value="ECO:0007669"/>
    <property type="project" value="UniProtKB-KW"/>
</dbReference>
<comment type="caution">
    <text evidence="12">The sequence shown here is derived from an EMBL/GenBank/DDBJ whole genome shotgun (WGS) entry which is preliminary data.</text>
</comment>
<dbReference type="Pfam" id="PF02870">
    <property type="entry name" value="Methyltransf_1N"/>
    <property type="match status" value="1"/>
</dbReference>
<dbReference type="InterPro" id="IPR008332">
    <property type="entry name" value="MethylG_MeTrfase_N"/>
</dbReference>
<reference evidence="12 13" key="1">
    <citation type="submission" date="2019-03" db="EMBL/GenBank/DDBJ databases">
        <title>Genomic Encyclopedia of Type Strains, Phase IV (KMG-IV): sequencing the most valuable type-strain genomes for metagenomic binning, comparative biology and taxonomic classification.</title>
        <authorList>
            <person name="Goeker M."/>
        </authorList>
    </citation>
    <scope>NUCLEOTIDE SEQUENCE [LARGE SCALE GENOMIC DNA]</scope>
    <source>
        <strain evidence="12 13">DSM 28559</strain>
    </source>
</reference>
<dbReference type="SUPFAM" id="SSF53155">
    <property type="entry name" value="Methylated DNA-protein cysteine methyltransferase domain"/>
    <property type="match status" value="1"/>
</dbReference>
<feature type="active site" description="Nucleophile; methyl group acceptor" evidence="9">
    <location>
        <position position="138"/>
    </location>
</feature>
<sequence>MYQYFMDSPIGRLRLVESDGFIKEISRADVPAARLDSEGKIIKTAETFESAVTEKTEALAETEQQLREYFAGIRKSFDVLLKPDGTAFFQSVWKALLDIPYGETRTYGDIAKAVGKPKAARAVGMANHYNPIMIIIPCHRVIGANGQLVGYAGGLDVKRRLLDLEMSHAG</sequence>
<evidence type="ECO:0000256" key="6">
    <source>
        <dbReference type="ARBA" id="ARBA00022763"/>
    </source>
</evidence>
<evidence type="ECO:0000313" key="12">
    <source>
        <dbReference type="EMBL" id="TCO86630.1"/>
    </source>
</evidence>
<dbReference type="RefSeq" id="WP_132088123.1">
    <property type="nucleotide sequence ID" value="NZ_JANKAQ010000002.1"/>
</dbReference>
<comment type="catalytic activity">
    <reaction evidence="1 9">
        <text>a 4-O-methyl-thymidine in DNA + L-cysteinyl-[protein] = a thymidine in DNA + S-methyl-L-cysteinyl-[protein]</text>
        <dbReference type="Rhea" id="RHEA:53428"/>
        <dbReference type="Rhea" id="RHEA-COMP:10131"/>
        <dbReference type="Rhea" id="RHEA-COMP:10132"/>
        <dbReference type="Rhea" id="RHEA-COMP:13555"/>
        <dbReference type="Rhea" id="RHEA-COMP:13556"/>
        <dbReference type="ChEBI" id="CHEBI:29950"/>
        <dbReference type="ChEBI" id="CHEBI:82612"/>
        <dbReference type="ChEBI" id="CHEBI:137386"/>
        <dbReference type="ChEBI" id="CHEBI:137387"/>
        <dbReference type="EC" id="2.1.1.63"/>
    </reaction>
</comment>
<comment type="function">
    <text evidence="9">Involved in the cellular defense against the biological effects of O6-methylguanine (O6-MeG) and O4-methylthymine (O4-MeT) in DNA. Repairs the methylated nucleobase in DNA by stoichiometrically transferring the methyl group to a cysteine residue in the enzyme. This is a suicide reaction: the enzyme is irreversibly inactivated.</text>
</comment>
<keyword evidence="5 9" id="KW-0808">Transferase</keyword>
<dbReference type="PANTHER" id="PTHR10815">
    <property type="entry name" value="METHYLATED-DNA--PROTEIN-CYSTEINE METHYLTRANSFERASE"/>
    <property type="match status" value="1"/>
</dbReference>
<keyword evidence="3 9" id="KW-0963">Cytoplasm</keyword>
<protein>
    <recommendedName>
        <fullName evidence="9">Methylated-DNA--protein-cysteine methyltransferase</fullName>
        <ecNumber evidence="9">2.1.1.63</ecNumber>
    </recommendedName>
    <alternativeName>
        <fullName evidence="9">6-O-methylguanine-DNA methyltransferase</fullName>
        <shortName evidence="9">MGMT</shortName>
    </alternativeName>
    <alternativeName>
        <fullName evidence="9">O-6-methylguanine-DNA-alkyltransferase</fullName>
    </alternativeName>
</protein>
<proteinExistence type="inferred from homology"/>
<evidence type="ECO:0000256" key="1">
    <source>
        <dbReference type="ARBA" id="ARBA00001286"/>
    </source>
</evidence>
<keyword evidence="4 9" id="KW-0489">Methyltransferase</keyword>
<evidence type="ECO:0000256" key="8">
    <source>
        <dbReference type="ARBA" id="ARBA00049348"/>
    </source>
</evidence>
<dbReference type="AlphaFoldDB" id="A0A4R2LH08"/>
<dbReference type="InterPro" id="IPR014048">
    <property type="entry name" value="MethylDNA_cys_MeTrfase_DNA-bd"/>
</dbReference>
<dbReference type="EC" id="2.1.1.63" evidence="9"/>
<accession>A0A4R2LH08</accession>
<dbReference type="PROSITE" id="PS00374">
    <property type="entry name" value="MGMT"/>
    <property type="match status" value="1"/>
</dbReference>
<dbReference type="SUPFAM" id="SSF46767">
    <property type="entry name" value="Methylated DNA-protein cysteine methyltransferase, C-terminal domain"/>
    <property type="match status" value="1"/>
</dbReference>
<dbReference type="InterPro" id="IPR023546">
    <property type="entry name" value="MGMT"/>
</dbReference>
<dbReference type="InterPro" id="IPR036388">
    <property type="entry name" value="WH-like_DNA-bd_sf"/>
</dbReference>
<dbReference type="OrthoDB" id="9802228at2"/>
<dbReference type="Gene3D" id="3.30.160.70">
    <property type="entry name" value="Methylated DNA-protein cysteine methyltransferase domain"/>
    <property type="match status" value="1"/>
</dbReference>
<evidence type="ECO:0000256" key="9">
    <source>
        <dbReference type="HAMAP-Rule" id="MF_00772"/>
    </source>
</evidence>
<dbReference type="Pfam" id="PF01035">
    <property type="entry name" value="DNA_binding_1"/>
    <property type="match status" value="1"/>
</dbReference>
<gene>
    <name evidence="12" type="ORF">EV212_101423</name>
</gene>
<dbReference type="Proteomes" id="UP000295711">
    <property type="component" value="Unassembled WGS sequence"/>
</dbReference>
<dbReference type="NCBIfam" id="TIGR00589">
    <property type="entry name" value="ogt"/>
    <property type="match status" value="1"/>
</dbReference>
<dbReference type="GO" id="GO:0003908">
    <property type="term" value="F:methylated-DNA-[protein]-cysteine S-methyltransferase activity"/>
    <property type="evidence" value="ECO:0007669"/>
    <property type="project" value="UniProtKB-UniRule"/>
</dbReference>
<dbReference type="GO" id="GO:0005737">
    <property type="term" value="C:cytoplasm"/>
    <property type="evidence" value="ECO:0007669"/>
    <property type="project" value="UniProtKB-SubCell"/>
</dbReference>
<name>A0A4R2LH08_9FIRM</name>
<evidence type="ECO:0000256" key="3">
    <source>
        <dbReference type="ARBA" id="ARBA00022490"/>
    </source>
</evidence>
<keyword evidence="13" id="KW-1185">Reference proteome</keyword>
<comment type="similarity">
    <text evidence="2 9">Belongs to the MGMT family.</text>
</comment>
<dbReference type="CDD" id="cd06445">
    <property type="entry name" value="ATase"/>
    <property type="match status" value="1"/>
</dbReference>
<evidence type="ECO:0000259" key="10">
    <source>
        <dbReference type="Pfam" id="PF01035"/>
    </source>
</evidence>
<dbReference type="FunFam" id="1.10.10.10:FF:000214">
    <property type="entry name" value="Methylated-DNA--protein-cysteine methyltransferase"/>
    <property type="match status" value="1"/>
</dbReference>
<keyword evidence="7 9" id="KW-0234">DNA repair</keyword>
<evidence type="ECO:0000256" key="7">
    <source>
        <dbReference type="ARBA" id="ARBA00023204"/>
    </source>
</evidence>
<comment type="subcellular location">
    <subcellularLocation>
        <location evidence="9">Cytoplasm</location>
    </subcellularLocation>
</comment>
<dbReference type="InterPro" id="IPR001497">
    <property type="entry name" value="MethylDNA_cys_MeTrfase_AS"/>
</dbReference>
<feature type="domain" description="Methylated-DNA-[protein]-cysteine S-methyltransferase DNA binding" evidence="10">
    <location>
        <begin position="87"/>
        <end position="165"/>
    </location>
</feature>
<dbReference type="InterPro" id="IPR036217">
    <property type="entry name" value="MethylDNA_cys_MeTrfase_DNAb"/>
</dbReference>
<feature type="domain" description="Methylguanine DNA methyltransferase ribonuclease-like" evidence="11">
    <location>
        <begin position="1"/>
        <end position="81"/>
    </location>
</feature>
<dbReference type="InterPro" id="IPR036631">
    <property type="entry name" value="MGMT_N_sf"/>
</dbReference>
<dbReference type="GO" id="GO:0006307">
    <property type="term" value="P:DNA alkylation repair"/>
    <property type="evidence" value="ECO:0007669"/>
    <property type="project" value="UniProtKB-UniRule"/>
</dbReference>
<organism evidence="12 13">
    <name type="scientific">Frisingicoccus caecimuris</name>
    <dbReference type="NCBI Taxonomy" id="1796636"/>
    <lineage>
        <taxon>Bacteria</taxon>
        <taxon>Bacillati</taxon>
        <taxon>Bacillota</taxon>
        <taxon>Clostridia</taxon>
        <taxon>Lachnospirales</taxon>
        <taxon>Lachnospiraceae</taxon>
        <taxon>Frisingicoccus</taxon>
    </lineage>
</organism>
<evidence type="ECO:0000256" key="4">
    <source>
        <dbReference type="ARBA" id="ARBA00022603"/>
    </source>
</evidence>
<comment type="miscellaneous">
    <text evidence="9">This enzyme catalyzes only one turnover and therefore is not strictly catalytic. According to one definition, an enzyme is a biocatalyst that acts repeatedly and over many reaction cycles.</text>
</comment>